<dbReference type="RefSeq" id="WP_185691886.1">
    <property type="nucleotide sequence ID" value="NZ_JACHVA010000046.1"/>
</dbReference>
<proteinExistence type="predicted"/>
<reference evidence="2 3" key="1">
    <citation type="submission" date="2020-07" db="EMBL/GenBank/DDBJ databases">
        <authorList>
            <person name="Feng X."/>
        </authorList>
    </citation>
    <scope>NUCLEOTIDE SEQUENCE [LARGE SCALE GENOMIC DNA]</scope>
    <source>
        <strain evidence="2 3">JCM14086</strain>
    </source>
</reference>
<organism evidence="2 3">
    <name type="scientific">Puniceicoccus vermicola</name>
    <dbReference type="NCBI Taxonomy" id="388746"/>
    <lineage>
        <taxon>Bacteria</taxon>
        <taxon>Pseudomonadati</taxon>
        <taxon>Verrucomicrobiota</taxon>
        <taxon>Opitutia</taxon>
        <taxon>Puniceicoccales</taxon>
        <taxon>Puniceicoccaceae</taxon>
        <taxon>Puniceicoccus</taxon>
    </lineage>
</organism>
<accession>A0A7X1E3K6</accession>
<dbReference type="AlphaFoldDB" id="A0A7X1E3K6"/>
<protein>
    <submittedName>
        <fullName evidence="2">Uncharacterized protein</fullName>
    </submittedName>
</protein>
<dbReference type="EMBL" id="JACHVA010000046">
    <property type="protein sequence ID" value="MBC2601161.1"/>
    <property type="molecule type" value="Genomic_DNA"/>
</dbReference>
<feature type="region of interest" description="Disordered" evidence="1">
    <location>
        <begin position="111"/>
        <end position="132"/>
    </location>
</feature>
<keyword evidence="3" id="KW-1185">Reference proteome</keyword>
<dbReference type="Proteomes" id="UP000525652">
    <property type="component" value="Unassembled WGS sequence"/>
</dbReference>
<comment type="caution">
    <text evidence="2">The sequence shown here is derived from an EMBL/GenBank/DDBJ whole genome shotgun (WGS) entry which is preliminary data.</text>
</comment>
<gene>
    <name evidence="2" type="ORF">H5P30_05125</name>
</gene>
<evidence type="ECO:0000313" key="2">
    <source>
        <dbReference type="EMBL" id="MBC2601161.1"/>
    </source>
</evidence>
<name>A0A7X1E3K6_9BACT</name>
<evidence type="ECO:0000256" key="1">
    <source>
        <dbReference type="SAM" id="MobiDB-lite"/>
    </source>
</evidence>
<evidence type="ECO:0000313" key="3">
    <source>
        <dbReference type="Proteomes" id="UP000525652"/>
    </source>
</evidence>
<sequence>MNVGKPPDFDKLFAHRGGFAMAYAKLTAYAITVINKRKGPSKNGRIIEKLDAQELVKHALSRLVECEDINDGEAVYCLLRRHIDNYVRTIQKQKTNPTLVQIATSGYEEGSARISEPKVENTKNPAETSEQKDENEFYKELLAQTKLKFKSEGVEFALLELVIEGWSDRSELAALLEITPQQYDVILKRVSRAAISLKDQLLRNVKK</sequence>